<organism evidence="7 8">
    <name type="scientific">Gaopeijia maritima</name>
    <dbReference type="NCBI Taxonomy" id="3119007"/>
    <lineage>
        <taxon>Bacteria</taxon>
        <taxon>Pseudomonadati</taxon>
        <taxon>Gemmatimonadota</taxon>
        <taxon>Longimicrobiia</taxon>
        <taxon>Gaopeijiales</taxon>
        <taxon>Gaopeijiaceae</taxon>
        <taxon>Gaopeijia</taxon>
    </lineage>
</organism>
<dbReference type="CDD" id="cd07153">
    <property type="entry name" value="Fur_like"/>
    <property type="match status" value="1"/>
</dbReference>
<reference evidence="7 8" key="1">
    <citation type="submission" date="2024-02" db="EMBL/GenBank/DDBJ databases">
        <title>A novel Gemmatimonadota bacterium.</title>
        <authorList>
            <person name="Du Z.-J."/>
            <person name="Ye Y.-Q."/>
        </authorList>
    </citation>
    <scope>NUCLEOTIDE SEQUENCE [LARGE SCALE GENOMIC DNA]</scope>
    <source>
        <strain evidence="7 8">DH-20</strain>
    </source>
</reference>
<evidence type="ECO:0000256" key="2">
    <source>
        <dbReference type="ARBA" id="ARBA00022491"/>
    </source>
</evidence>
<evidence type="ECO:0000256" key="5">
    <source>
        <dbReference type="ARBA" id="ARBA00023125"/>
    </source>
</evidence>
<evidence type="ECO:0000256" key="4">
    <source>
        <dbReference type="ARBA" id="ARBA00023015"/>
    </source>
</evidence>
<dbReference type="SUPFAM" id="SSF46785">
    <property type="entry name" value="Winged helix' DNA-binding domain"/>
    <property type="match status" value="1"/>
</dbReference>
<dbReference type="InterPro" id="IPR002481">
    <property type="entry name" value="FUR"/>
</dbReference>
<keyword evidence="8" id="KW-1185">Reference proteome</keyword>
<dbReference type="PANTHER" id="PTHR33202">
    <property type="entry name" value="ZINC UPTAKE REGULATION PROTEIN"/>
    <property type="match status" value="1"/>
</dbReference>
<dbReference type="PANTHER" id="PTHR33202:SF22">
    <property type="entry name" value="HYDROGEN PEROXIDE SENSITIVE REPRESSOR"/>
    <property type="match status" value="1"/>
</dbReference>
<dbReference type="Gene3D" id="3.30.1490.190">
    <property type="match status" value="1"/>
</dbReference>
<dbReference type="Gene3D" id="1.10.10.10">
    <property type="entry name" value="Winged helix-like DNA-binding domain superfamily/Winged helix DNA-binding domain"/>
    <property type="match status" value="1"/>
</dbReference>
<evidence type="ECO:0000256" key="1">
    <source>
        <dbReference type="ARBA" id="ARBA00007957"/>
    </source>
</evidence>
<keyword evidence="4" id="KW-0805">Transcription regulation</keyword>
<keyword evidence="3" id="KW-0862">Zinc</keyword>
<gene>
    <name evidence="7" type="ORF">WI372_12480</name>
</gene>
<keyword evidence="2" id="KW-0678">Repressor</keyword>
<dbReference type="InterPro" id="IPR043135">
    <property type="entry name" value="Fur_C"/>
</dbReference>
<name>A0ABU9ECD6_9BACT</name>
<dbReference type="InterPro" id="IPR036390">
    <property type="entry name" value="WH_DNA-bd_sf"/>
</dbReference>
<comment type="similarity">
    <text evidence="1">Belongs to the Fur family.</text>
</comment>
<evidence type="ECO:0000313" key="8">
    <source>
        <dbReference type="Proteomes" id="UP001484239"/>
    </source>
</evidence>
<keyword evidence="5" id="KW-0238">DNA-binding</keyword>
<accession>A0ABU9ECD6</accession>
<evidence type="ECO:0000256" key="6">
    <source>
        <dbReference type="ARBA" id="ARBA00023163"/>
    </source>
</evidence>
<sequence length="123" mass="13950">MKKRDTRQRRAIRQVFLDAARPLTPEEVLERGQGEVPSLGLATVYRNVKILTEEGWLTEVALPQDGMRYELASRPHHHHFVCRTCDQAFDIHQCPPSVEEIAPAGFRVDDHEVILYGSCPACA</sequence>
<keyword evidence="6" id="KW-0804">Transcription</keyword>
<evidence type="ECO:0000313" key="7">
    <source>
        <dbReference type="EMBL" id="MEK9501799.1"/>
    </source>
</evidence>
<dbReference type="EMBL" id="JBBHLI010000007">
    <property type="protein sequence ID" value="MEK9501799.1"/>
    <property type="molecule type" value="Genomic_DNA"/>
</dbReference>
<dbReference type="InterPro" id="IPR036388">
    <property type="entry name" value="WH-like_DNA-bd_sf"/>
</dbReference>
<proteinExistence type="inferred from homology"/>
<dbReference type="Proteomes" id="UP001484239">
    <property type="component" value="Unassembled WGS sequence"/>
</dbReference>
<dbReference type="RefSeq" id="WP_405278843.1">
    <property type="nucleotide sequence ID" value="NZ_CP144380.1"/>
</dbReference>
<protein>
    <submittedName>
        <fullName evidence="7">Transcriptional repressor</fullName>
    </submittedName>
</protein>
<evidence type="ECO:0000256" key="3">
    <source>
        <dbReference type="ARBA" id="ARBA00022833"/>
    </source>
</evidence>
<comment type="caution">
    <text evidence="7">The sequence shown here is derived from an EMBL/GenBank/DDBJ whole genome shotgun (WGS) entry which is preliminary data.</text>
</comment>
<dbReference type="Pfam" id="PF01475">
    <property type="entry name" value="FUR"/>
    <property type="match status" value="1"/>
</dbReference>